<sequence length="276" mass="30006">MITKLTKPQAPMMLDKFNFAALLPQFNVAALLPRYDVAASALGRVDVTSFLPRLGYPAFSDLLESLRKDEPPNWDGVDIDIDLVTAIVSDDGIPLVWVPRPAIVEALLQAPDRDARVAVLLTHVEDLTEDCHSVLDDVDDATLVGQKPLAVAAVTALAKGHHEAAQALAVSVTETAVSRSLGRKYTKVKEQVLFDPDLVPWTQLRLRAALAPIYPFYTDWWPSQGEPPLEKLSRHVSVHHADVSRLFGSDGGKFSLTSSSSVGSARDGCHQQRAGS</sequence>
<gene>
    <name evidence="2" type="ORF">AB2L27_19855</name>
</gene>
<organism evidence="2 3">
    <name type="scientific">Kineococcus halophytocola</name>
    <dbReference type="NCBI Taxonomy" id="3234027"/>
    <lineage>
        <taxon>Bacteria</taxon>
        <taxon>Bacillati</taxon>
        <taxon>Actinomycetota</taxon>
        <taxon>Actinomycetes</taxon>
        <taxon>Kineosporiales</taxon>
        <taxon>Kineosporiaceae</taxon>
        <taxon>Kineococcus</taxon>
    </lineage>
</organism>
<evidence type="ECO:0000313" key="3">
    <source>
        <dbReference type="Proteomes" id="UP001565927"/>
    </source>
</evidence>
<name>A0ABV4H9A6_9ACTN</name>
<dbReference type="RefSeq" id="WP_370443222.1">
    <property type="nucleotide sequence ID" value="NZ_JBGFTU010000041.1"/>
</dbReference>
<proteinExistence type="predicted"/>
<protein>
    <submittedName>
        <fullName evidence="2">Uncharacterized protein</fullName>
    </submittedName>
</protein>
<evidence type="ECO:0000313" key="2">
    <source>
        <dbReference type="EMBL" id="MEZ0167015.1"/>
    </source>
</evidence>
<evidence type="ECO:0000256" key="1">
    <source>
        <dbReference type="SAM" id="MobiDB-lite"/>
    </source>
</evidence>
<comment type="caution">
    <text evidence="2">The sequence shown here is derived from an EMBL/GenBank/DDBJ whole genome shotgun (WGS) entry which is preliminary data.</text>
</comment>
<accession>A0ABV4H9A6</accession>
<dbReference type="EMBL" id="JBGFTU010000041">
    <property type="protein sequence ID" value="MEZ0167015.1"/>
    <property type="molecule type" value="Genomic_DNA"/>
</dbReference>
<feature type="region of interest" description="Disordered" evidence="1">
    <location>
        <begin position="257"/>
        <end position="276"/>
    </location>
</feature>
<reference evidence="2 3" key="1">
    <citation type="submission" date="2024-07" db="EMBL/GenBank/DDBJ databases">
        <authorList>
            <person name="Thanompreechachai J."/>
            <person name="Duangmal K."/>
        </authorList>
    </citation>
    <scope>NUCLEOTIDE SEQUENCE [LARGE SCALE GENOMIC DNA]</scope>
    <source>
        <strain evidence="2 3">LSe6-4</strain>
    </source>
</reference>
<keyword evidence="3" id="KW-1185">Reference proteome</keyword>
<dbReference type="Proteomes" id="UP001565927">
    <property type="component" value="Unassembled WGS sequence"/>
</dbReference>